<sequence length="117" mass="13405">MVPRRSVKAQRDNQISTGGYFLNNAGSKVHSVSLNSWITLLQSVQLINLANIYCSTILGMLGVETNCENGIKKLNKYMAERESNWGEYYWMMHNIQLLKDGFTPEDIGYPSDDEEYF</sequence>
<evidence type="ECO:0000313" key="1">
    <source>
        <dbReference type="EMBL" id="ESA06790.1"/>
    </source>
</evidence>
<protein>
    <submittedName>
        <fullName evidence="1">Uncharacterized protein</fullName>
    </submittedName>
</protein>
<proteinExistence type="predicted"/>
<name>U9TF64_RHIID</name>
<dbReference type="HOGENOM" id="CLU_2086047_0_0_1"/>
<organism evidence="1">
    <name type="scientific">Rhizophagus irregularis (strain DAOM 181602 / DAOM 197198 / MUCL 43194)</name>
    <name type="common">Arbuscular mycorrhizal fungus</name>
    <name type="synonym">Glomus intraradices</name>
    <dbReference type="NCBI Taxonomy" id="747089"/>
    <lineage>
        <taxon>Eukaryota</taxon>
        <taxon>Fungi</taxon>
        <taxon>Fungi incertae sedis</taxon>
        <taxon>Mucoromycota</taxon>
        <taxon>Glomeromycotina</taxon>
        <taxon>Glomeromycetes</taxon>
        <taxon>Glomerales</taxon>
        <taxon>Glomeraceae</taxon>
        <taxon>Rhizophagus</taxon>
    </lineage>
</organism>
<dbReference type="AlphaFoldDB" id="U9TF64"/>
<accession>U9TF64</accession>
<reference evidence="1" key="1">
    <citation type="submission" date="2013-07" db="EMBL/GenBank/DDBJ databases">
        <title>The genome of an arbuscular mycorrhizal fungus provides insights into the evolution of the oldest plant symbiosis.</title>
        <authorList>
            <consortium name="DOE Joint Genome Institute"/>
            <person name="Tisserant E."/>
            <person name="Malbreil M."/>
            <person name="Kuo A."/>
            <person name="Kohler A."/>
            <person name="Symeonidi A."/>
            <person name="Balestrini R."/>
            <person name="Charron P."/>
            <person name="Duensing N."/>
            <person name="Frei-dit-Frey N."/>
            <person name="Gianinazzi-Pearson V."/>
            <person name="Gilbert B."/>
            <person name="Handa Y."/>
            <person name="Hijri M."/>
            <person name="Kaul R."/>
            <person name="Kawaguchi M."/>
            <person name="Krajinski F."/>
            <person name="Lammers P."/>
            <person name="Lapierre D."/>
            <person name="Masclaux F.G."/>
            <person name="Murat C."/>
            <person name="Morin E."/>
            <person name="Ndikumana S."/>
            <person name="Pagni M."/>
            <person name="Petitpierre D."/>
            <person name="Requena N."/>
            <person name="Rosikiewicz P."/>
            <person name="Riley R."/>
            <person name="Saito K."/>
            <person name="San Clemente H."/>
            <person name="Shapiro H."/>
            <person name="van Tuinen D."/>
            <person name="Becard G."/>
            <person name="Bonfante P."/>
            <person name="Paszkowski U."/>
            <person name="Shachar-Hill Y."/>
            <person name="Young J.P."/>
            <person name="Sanders I.R."/>
            <person name="Henrissat B."/>
            <person name="Rensing S.A."/>
            <person name="Grigoriev I.V."/>
            <person name="Corradi N."/>
            <person name="Roux C."/>
            <person name="Martin F."/>
        </authorList>
    </citation>
    <scope>NUCLEOTIDE SEQUENCE</scope>
    <source>
        <strain evidence="1">DAOM 197198</strain>
    </source>
</reference>
<dbReference type="EMBL" id="KI291149">
    <property type="protein sequence ID" value="ESA06790.1"/>
    <property type="molecule type" value="Genomic_DNA"/>
</dbReference>
<gene>
    <name evidence="1" type="ORF">GLOINDRAFT_84953</name>
</gene>